<proteinExistence type="predicted"/>
<protein>
    <submittedName>
        <fullName evidence="1">Uncharacterized protein</fullName>
    </submittedName>
</protein>
<dbReference type="Proteomes" id="UP001148662">
    <property type="component" value="Unassembled WGS sequence"/>
</dbReference>
<evidence type="ECO:0000313" key="1">
    <source>
        <dbReference type="EMBL" id="KAJ3554769.1"/>
    </source>
</evidence>
<comment type="caution">
    <text evidence="1">The sequence shown here is derived from an EMBL/GenBank/DDBJ whole genome shotgun (WGS) entry which is preliminary data.</text>
</comment>
<keyword evidence="2" id="KW-1185">Reference proteome</keyword>
<dbReference type="EMBL" id="JANHOG010000398">
    <property type="protein sequence ID" value="KAJ3554769.1"/>
    <property type="molecule type" value="Genomic_DNA"/>
</dbReference>
<evidence type="ECO:0000313" key="2">
    <source>
        <dbReference type="Proteomes" id="UP001148662"/>
    </source>
</evidence>
<reference evidence="1" key="1">
    <citation type="submission" date="2022-07" db="EMBL/GenBank/DDBJ databases">
        <title>Genome Sequence of Phlebia brevispora.</title>
        <authorList>
            <person name="Buettner E."/>
        </authorList>
    </citation>
    <scope>NUCLEOTIDE SEQUENCE</scope>
    <source>
        <strain evidence="1">MPL23</strain>
    </source>
</reference>
<organism evidence="1 2">
    <name type="scientific">Phlebia brevispora</name>
    <dbReference type="NCBI Taxonomy" id="194682"/>
    <lineage>
        <taxon>Eukaryota</taxon>
        <taxon>Fungi</taxon>
        <taxon>Dikarya</taxon>
        <taxon>Basidiomycota</taxon>
        <taxon>Agaricomycotina</taxon>
        <taxon>Agaricomycetes</taxon>
        <taxon>Polyporales</taxon>
        <taxon>Meruliaceae</taxon>
        <taxon>Phlebia</taxon>
    </lineage>
</organism>
<name>A0ACC1T7A0_9APHY</name>
<accession>A0ACC1T7A0</accession>
<gene>
    <name evidence="1" type="ORF">NM688_g2933</name>
</gene>
<sequence>MLGEIERQRLPYWDETPMPRGLSSRGPRSRRVGWWTHISATPSSTPTAFSPFTSTMNLPTSREIELETLLRQRDAQVADLTVSTVKSSTVVQPGLTCSRVSAQDEVTHLRQYLLNQPAPSHADQISLPPPLVSLLLPHIKDRSLAATGSTSGTITAALTQRVKVLQEENDELYELLKTGETGRLKEDVRSLRRVVQKLEGALKGTLLKCYAQTRARTKLADSPESHQVITNLSYVYLNISMDTPNRCLERNWRNLTRPSSPIIVPTILTIRLEPTLNRLHCELAINYL</sequence>